<dbReference type="EMBL" id="CP032364">
    <property type="protein sequence ID" value="AYA99982.1"/>
    <property type="molecule type" value="Genomic_DNA"/>
</dbReference>
<reference evidence="6 7" key="1">
    <citation type="submission" date="2018-09" db="EMBL/GenBank/DDBJ databases">
        <title>Genome sequencing of Lachnoanaerobaculum umeaense DSM 23576.</title>
        <authorList>
            <person name="Kook J.-K."/>
            <person name="Park S.-N."/>
            <person name="Lim Y.K."/>
        </authorList>
    </citation>
    <scope>NUCLEOTIDE SEQUENCE [LARGE SCALE GENOMIC DNA]</scope>
    <source>
        <strain evidence="7">DSM 23576 \ CCUG 58757</strain>
    </source>
</reference>
<dbReference type="Pfam" id="PF12698">
    <property type="entry name" value="ABC2_membrane_3"/>
    <property type="match status" value="1"/>
</dbReference>
<dbReference type="RefSeq" id="WP_111525481.1">
    <property type="nucleotide sequence ID" value="NZ_CP032364.1"/>
</dbReference>
<keyword evidence="4" id="KW-1133">Transmembrane helix</keyword>
<evidence type="ECO:0000256" key="2">
    <source>
        <dbReference type="ARBA" id="ARBA00022475"/>
    </source>
</evidence>
<evidence type="ECO:0000256" key="3">
    <source>
        <dbReference type="ARBA" id="ARBA00022692"/>
    </source>
</evidence>
<keyword evidence="7" id="KW-1185">Reference proteome</keyword>
<sequence>MFRAYLIVQIKRLLRVLPVVVLFNFIMMIGICAIFALRVGIQEQDERKIGVGIVGNIDNKYMKLGVEMLNNMDSSRVSIKFESMDDSEAKKALREGQIIGYFKIDRDFIDGLENGENRPIVYVSSNGGLMSELSKELASIFSVLIIDSERVIYAADEYLVDHPVYDRVSANTEFNMWLIKNVLARGKIYDVENISVMGNISAIDGYVCGIITLFIMLSGVGLSGLLSGDKVSMLRVLKSKGLSYMSSIICELIISTIYVMISMLILIGGFIIVKSFLLEKSLLSIDSFEFVSGILIVSIMFASMHIFIYELIDQRVVAVLIEILLGISLGYIGGCIYPLSVFPDLIQKVAIFLPSGAGMKLLISGMDYNINIMAITVLIIYTIMFIGGGYVLRNKK</sequence>
<dbReference type="OrthoDB" id="2021197at2"/>
<comment type="subcellular location">
    <subcellularLocation>
        <location evidence="1">Cell membrane</location>
        <topology evidence="1">Multi-pass membrane protein</topology>
    </subcellularLocation>
</comment>
<accession>A0A385Q111</accession>
<evidence type="ECO:0000313" key="7">
    <source>
        <dbReference type="Proteomes" id="UP000265562"/>
    </source>
</evidence>
<dbReference type="GO" id="GO:0005886">
    <property type="term" value="C:plasma membrane"/>
    <property type="evidence" value="ECO:0007669"/>
    <property type="project" value="UniProtKB-SubCell"/>
</dbReference>
<protein>
    <submittedName>
        <fullName evidence="6">ABC transporter permease</fullName>
    </submittedName>
</protein>
<keyword evidence="3" id="KW-0812">Transmembrane</keyword>
<evidence type="ECO:0000256" key="5">
    <source>
        <dbReference type="ARBA" id="ARBA00023136"/>
    </source>
</evidence>
<dbReference type="Proteomes" id="UP000265562">
    <property type="component" value="Chromosome"/>
</dbReference>
<dbReference type="InterPro" id="IPR013525">
    <property type="entry name" value="ABC2_TM"/>
</dbReference>
<dbReference type="AlphaFoldDB" id="A0A385Q111"/>
<evidence type="ECO:0000256" key="1">
    <source>
        <dbReference type="ARBA" id="ARBA00004651"/>
    </source>
</evidence>
<dbReference type="GO" id="GO:0140359">
    <property type="term" value="F:ABC-type transporter activity"/>
    <property type="evidence" value="ECO:0007669"/>
    <property type="project" value="InterPro"/>
</dbReference>
<keyword evidence="5" id="KW-0472">Membrane</keyword>
<gene>
    <name evidence="6" type="ORF">D4A81_08535</name>
</gene>
<evidence type="ECO:0000256" key="4">
    <source>
        <dbReference type="ARBA" id="ARBA00022989"/>
    </source>
</evidence>
<dbReference type="Gene3D" id="3.40.1710.10">
    <property type="entry name" value="abc type-2 transporter like domain"/>
    <property type="match status" value="1"/>
</dbReference>
<organism evidence="6 7">
    <name type="scientific">Lachnoanaerobaculum umeaense</name>
    <dbReference type="NCBI Taxonomy" id="617123"/>
    <lineage>
        <taxon>Bacteria</taxon>
        <taxon>Bacillati</taxon>
        <taxon>Bacillota</taxon>
        <taxon>Clostridia</taxon>
        <taxon>Lachnospirales</taxon>
        <taxon>Lachnospiraceae</taxon>
        <taxon>Lachnoanaerobaculum</taxon>
    </lineage>
</organism>
<keyword evidence="2" id="KW-1003">Cell membrane</keyword>
<evidence type="ECO:0000313" key="6">
    <source>
        <dbReference type="EMBL" id="AYA99982.1"/>
    </source>
</evidence>
<name>A0A385Q111_9FIRM</name>
<proteinExistence type="predicted"/>
<dbReference type="InterPro" id="IPR051449">
    <property type="entry name" value="ABC-2_transporter_component"/>
</dbReference>
<dbReference type="PANTHER" id="PTHR30294:SF29">
    <property type="entry name" value="MULTIDRUG ABC TRANSPORTER PERMEASE YBHS-RELATED"/>
    <property type="match status" value="1"/>
</dbReference>
<dbReference type="PANTHER" id="PTHR30294">
    <property type="entry name" value="MEMBRANE COMPONENT OF ABC TRANSPORTER YHHJ-RELATED"/>
    <property type="match status" value="1"/>
</dbReference>
<dbReference type="KEGG" id="lua:D4A81_08535"/>